<dbReference type="SUPFAM" id="SSF51182">
    <property type="entry name" value="RmlC-like cupins"/>
    <property type="match status" value="1"/>
</dbReference>
<evidence type="ECO:0000313" key="4">
    <source>
        <dbReference type="Proteomes" id="UP001147700"/>
    </source>
</evidence>
<keyword evidence="4" id="KW-1185">Reference proteome</keyword>
<dbReference type="RefSeq" id="WP_202953848.1">
    <property type="nucleotide sequence ID" value="NZ_JAPCID010000086.1"/>
</dbReference>
<comment type="caution">
    <text evidence="3">The sequence shown here is derived from an EMBL/GenBank/DDBJ whole genome shotgun (WGS) entry which is preliminary data.</text>
</comment>
<reference evidence="3" key="1">
    <citation type="submission" date="2022-10" db="EMBL/GenBank/DDBJ databases">
        <title>The WGS of Solirubrobacter sp. CPCC 204708.</title>
        <authorList>
            <person name="Jiang Z."/>
        </authorList>
    </citation>
    <scope>NUCLEOTIDE SEQUENCE</scope>
    <source>
        <strain evidence="3">CPCC 204708</strain>
    </source>
</reference>
<dbReference type="InterPro" id="IPR053146">
    <property type="entry name" value="QDO-like"/>
</dbReference>
<name>A0ABT4RUZ7_9ACTN</name>
<sequence length="160" mass="16629">MERIWFIANLAEVLDDRPDFSLVRMQCPPGDQPPLHVHADEDEGFYVLSGSLTLWAGAAEPVTLAPGEYALAPRGIPHTYRAGEEGAVVLVTFAPGSFVAFLREAGAPAARAELPVLDGPPDAERLGRIAAAHGITLLGPPGMLPGEDSPSGLASLGGVA</sequence>
<feature type="domain" description="Cupin type-2" evidence="2">
    <location>
        <begin position="24"/>
        <end position="91"/>
    </location>
</feature>
<accession>A0ABT4RUZ7</accession>
<proteinExistence type="predicted"/>
<evidence type="ECO:0000313" key="3">
    <source>
        <dbReference type="EMBL" id="MDA0142380.1"/>
    </source>
</evidence>
<dbReference type="Gene3D" id="2.60.120.10">
    <property type="entry name" value="Jelly Rolls"/>
    <property type="match status" value="1"/>
</dbReference>
<dbReference type="EMBL" id="JAPCID010000086">
    <property type="protein sequence ID" value="MDA0142380.1"/>
    <property type="molecule type" value="Genomic_DNA"/>
</dbReference>
<organism evidence="3 4">
    <name type="scientific">Solirubrobacter deserti</name>
    <dbReference type="NCBI Taxonomy" id="2282478"/>
    <lineage>
        <taxon>Bacteria</taxon>
        <taxon>Bacillati</taxon>
        <taxon>Actinomycetota</taxon>
        <taxon>Thermoleophilia</taxon>
        <taxon>Solirubrobacterales</taxon>
        <taxon>Solirubrobacteraceae</taxon>
        <taxon>Solirubrobacter</taxon>
    </lineage>
</organism>
<dbReference type="Proteomes" id="UP001147700">
    <property type="component" value="Unassembled WGS sequence"/>
</dbReference>
<dbReference type="InterPro" id="IPR014710">
    <property type="entry name" value="RmlC-like_jellyroll"/>
</dbReference>
<dbReference type="PANTHER" id="PTHR36440">
    <property type="entry name" value="PUTATIVE (AFU_ORTHOLOGUE AFUA_8G07350)-RELATED"/>
    <property type="match status" value="1"/>
</dbReference>
<evidence type="ECO:0000259" key="2">
    <source>
        <dbReference type="Pfam" id="PF07883"/>
    </source>
</evidence>
<dbReference type="InterPro" id="IPR013096">
    <property type="entry name" value="Cupin_2"/>
</dbReference>
<evidence type="ECO:0000256" key="1">
    <source>
        <dbReference type="SAM" id="MobiDB-lite"/>
    </source>
</evidence>
<gene>
    <name evidence="3" type="ORF">OJ962_33155</name>
</gene>
<protein>
    <submittedName>
        <fullName evidence="3">Cupin domain-containing protein</fullName>
    </submittedName>
</protein>
<dbReference type="InterPro" id="IPR011051">
    <property type="entry name" value="RmlC_Cupin_sf"/>
</dbReference>
<dbReference type="PANTHER" id="PTHR36440:SF1">
    <property type="entry name" value="PUTATIVE (AFU_ORTHOLOGUE AFUA_8G07350)-RELATED"/>
    <property type="match status" value="1"/>
</dbReference>
<dbReference type="Pfam" id="PF07883">
    <property type="entry name" value="Cupin_2"/>
    <property type="match status" value="1"/>
</dbReference>
<feature type="region of interest" description="Disordered" evidence="1">
    <location>
        <begin position="141"/>
        <end position="160"/>
    </location>
</feature>